<sequence length="31" mass="3578">MLLLQTVIDAGELLLALRQIIVHRHFQPLLL</sequence>
<organism evidence="1">
    <name type="scientific">Serratia fonticola</name>
    <dbReference type="NCBI Taxonomy" id="47917"/>
    <lineage>
        <taxon>Bacteria</taxon>
        <taxon>Pseudomonadati</taxon>
        <taxon>Pseudomonadota</taxon>
        <taxon>Gammaproteobacteria</taxon>
        <taxon>Enterobacterales</taxon>
        <taxon>Yersiniaceae</taxon>
        <taxon>Serratia</taxon>
    </lineage>
</organism>
<protein>
    <submittedName>
        <fullName evidence="1">Uncharacterized protein</fullName>
    </submittedName>
</protein>
<reference evidence="1" key="1">
    <citation type="submission" date="2019-05" db="EMBL/GenBank/DDBJ databases">
        <authorList>
            <consortium name="Pathogen Informatics"/>
        </authorList>
    </citation>
    <scope>NUCLEOTIDE SEQUENCE [LARGE SCALE GENOMIC DNA]</scope>
    <source>
        <strain evidence="1">NCTC12965</strain>
    </source>
</reference>
<gene>
    <name evidence="1" type="ORF">NCTC12965_08731</name>
</gene>
<dbReference type="AlphaFoldDB" id="A0A4V6KWE1"/>
<evidence type="ECO:0000313" key="1">
    <source>
        <dbReference type="EMBL" id="VTR61068.1"/>
    </source>
</evidence>
<name>A0A4V6KWE1_SERFO</name>
<accession>A0A4V6KWE1</accession>
<proteinExistence type="predicted"/>
<dbReference type="EMBL" id="CABEEZ010000167">
    <property type="protein sequence ID" value="VTR61068.1"/>
    <property type="molecule type" value="Genomic_DNA"/>
</dbReference>